<dbReference type="AlphaFoldDB" id="A0A0H2RFY5"/>
<evidence type="ECO:0000256" key="1">
    <source>
        <dbReference type="SAM" id="Phobius"/>
    </source>
</evidence>
<dbReference type="InParanoid" id="A0A0H2RFY5"/>
<feature type="transmembrane region" description="Helical" evidence="1">
    <location>
        <begin position="23"/>
        <end position="40"/>
    </location>
</feature>
<gene>
    <name evidence="2" type="ORF">SCHPADRAFT_942834</name>
</gene>
<proteinExistence type="predicted"/>
<name>A0A0H2RFY5_9AGAM</name>
<dbReference type="Proteomes" id="UP000053477">
    <property type="component" value="Unassembled WGS sequence"/>
</dbReference>
<keyword evidence="1" id="KW-0812">Transmembrane</keyword>
<sequence length="55" mass="6288">MDVTSRTTIETGLAIEAARQLEIIRYTIIATVTFVIYEYLIRIDDEVRGLVNQLS</sequence>
<reference evidence="2 3" key="1">
    <citation type="submission" date="2015-04" db="EMBL/GenBank/DDBJ databases">
        <title>Complete genome sequence of Schizopora paradoxa KUC8140, a cosmopolitan wood degrader in East Asia.</title>
        <authorList>
            <consortium name="DOE Joint Genome Institute"/>
            <person name="Min B."/>
            <person name="Park H."/>
            <person name="Jang Y."/>
            <person name="Kim J.-J."/>
            <person name="Kim K.H."/>
            <person name="Pangilinan J."/>
            <person name="Lipzen A."/>
            <person name="Riley R."/>
            <person name="Grigoriev I.V."/>
            <person name="Spatafora J.W."/>
            <person name="Choi I.-G."/>
        </authorList>
    </citation>
    <scope>NUCLEOTIDE SEQUENCE [LARGE SCALE GENOMIC DNA]</scope>
    <source>
        <strain evidence="2 3">KUC8140</strain>
    </source>
</reference>
<organism evidence="2 3">
    <name type="scientific">Schizopora paradoxa</name>
    <dbReference type="NCBI Taxonomy" id="27342"/>
    <lineage>
        <taxon>Eukaryota</taxon>
        <taxon>Fungi</taxon>
        <taxon>Dikarya</taxon>
        <taxon>Basidiomycota</taxon>
        <taxon>Agaricomycotina</taxon>
        <taxon>Agaricomycetes</taxon>
        <taxon>Hymenochaetales</taxon>
        <taxon>Schizoporaceae</taxon>
        <taxon>Schizopora</taxon>
    </lineage>
</organism>
<dbReference type="EMBL" id="KQ086026">
    <property type="protein sequence ID" value="KLO10457.1"/>
    <property type="molecule type" value="Genomic_DNA"/>
</dbReference>
<keyword evidence="1" id="KW-0472">Membrane</keyword>
<protein>
    <submittedName>
        <fullName evidence="2">Uncharacterized protein</fullName>
    </submittedName>
</protein>
<keyword evidence="3" id="KW-1185">Reference proteome</keyword>
<evidence type="ECO:0000313" key="3">
    <source>
        <dbReference type="Proteomes" id="UP000053477"/>
    </source>
</evidence>
<evidence type="ECO:0000313" key="2">
    <source>
        <dbReference type="EMBL" id="KLO10457.1"/>
    </source>
</evidence>
<accession>A0A0H2RFY5</accession>
<keyword evidence="1" id="KW-1133">Transmembrane helix</keyword>